<dbReference type="CDD" id="cd02079">
    <property type="entry name" value="P-type_ATPase_HM"/>
    <property type="match status" value="1"/>
</dbReference>
<dbReference type="PANTHER" id="PTHR43520">
    <property type="entry name" value="ATP7, ISOFORM B"/>
    <property type="match status" value="1"/>
</dbReference>
<accession>A0A4R6QTL1</accession>
<dbReference type="OrthoDB" id="8552908at2"/>
<dbReference type="PANTHER" id="PTHR43520:SF5">
    <property type="entry name" value="CATION-TRANSPORTING P-TYPE ATPASE-RELATED"/>
    <property type="match status" value="1"/>
</dbReference>
<keyword evidence="13" id="KW-0406">Ion transport</keyword>
<dbReference type="PROSITE" id="PS50846">
    <property type="entry name" value="HMA_2"/>
    <property type="match status" value="1"/>
</dbReference>
<dbReference type="InterPro" id="IPR018303">
    <property type="entry name" value="ATPase_P-typ_P_site"/>
</dbReference>
<evidence type="ECO:0000256" key="13">
    <source>
        <dbReference type="ARBA" id="ARBA00023065"/>
    </source>
</evidence>
<evidence type="ECO:0000313" key="18">
    <source>
        <dbReference type="Proteomes" id="UP000295361"/>
    </source>
</evidence>
<evidence type="ECO:0000256" key="14">
    <source>
        <dbReference type="ARBA" id="ARBA00023136"/>
    </source>
</evidence>
<dbReference type="InterPro" id="IPR036412">
    <property type="entry name" value="HAD-like_sf"/>
</dbReference>
<keyword evidence="3" id="KW-0813">Transport</keyword>
<dbReference type="Proteomes" id="UP000295361">
    <property type="component" value="Unassembled WGS sequence"/>
</dbReference>
<evidence type="ECO:0000256" key="15">
    <source>
        <dbReference type="RuleBase" id="RU362081"/>
    </source>
</evidence>
<dbReference type="InParanoid" id="A0A4R6QTL1"/>
<feature type="transmembrane region" description="Helical" evidence="15">
    <location>
        <begin position="171"/>
        <end position="192"/>
    </location>
</feature>
<evidence type="ECO:0000256" key="6">
    <source>
        <dbReference type="ARBA" id="ARBA00022692"/>
    </source>
</evidence>
<dbReference type="NCBIfam" id="TIGR01511">
    <property type="entry name" value="ATPase-IB1_Cu"/>
    <property type="match status" value="1"/>
</dbReference>
<keyword evidence="6 15" id="KW-0812">Transmembrane</keyword>
<keyword evidence="8 15" id="KW-0547">Nucleotide-binding</keyword>
<feature type="domain" description="HMA" evidence="16">
    <location>
        <begin position="51"/>
        <end position="117"/>
    </location>
</feature>
<dbReference type="Pfam" id="PF00403">
    <property type="entry name" value="HMA"/>
    <property type="match status" value="1"/>
</dbReference>
<keyword evidence="14 15" id="KW-0472">Membrane</keyword>
<keyword evidence="10" id="KW-0460">Magnesium</keyword>
<feature type="transmembrane region" description="Helical" evidence="15">
    <location>
        <begin position="721"/>
        <end position="740"/>
    </location>
</feature>
<evidence type="ECO:0000256" key="5">
    <source>
        <dbReference type="ARBA" id="ARBA00022553"/>
    </source>
</evidence>
<comment type="caution">
    <text evidence="17">The sequence shown here is derived from an EMBL/GenBank/DDBJ whole genome shotgun (WGS) entry which is preliminary data.</text>
</comment>
<keyword evidence="18" id="KW-1185">Reference proteome</keyword>
<dbReference type="Gene3D" id="2.70.150.10">
    <property type="entry name" value="Calcium-transporting ATPase, cytoplasmic transduction domain A"/>
    <property type="match status" value="1"/>
</dbReference>
<feature type="transmembrane region" description="Helical" evidence="15">
    <location>
        <begin position="389"/>
        <end position="411"/>
    </location>
</feature>
<dbReference type="InterPro" id="IPR006121">
    <property type="entry name" value="HMA_dom"/>
</dbReference>
<dbReference type="AlphaFoldDB" id="A0A4R6QTL1"/>
<evidence type="ECO:0000256" key="7">
    <source>
        <dbReference type="ARBA" id="ARBA00022723"/>
    </source>
</evidence>
<evidence type="ECO:0000256" key="10">
    <source>
        <dbReference type="ARBA" id="ARBA00022842"/>
    </source>
</evidence>
<evidence type="ECO:0000256" key="12">
    <source>
        <dbReference type="ARBA" id="ARBA00022989"/>
    </source>
</evidence>
<feature type="transmembrane region" description="Helical" evidence="15">
    <location>
        <begin position="417"/>
        <end position="448"/>
    </location>
</feature>
<evidence type="ECO:0000256" key="2">
    <source>
        <dbReference type="ARBA" id="ARBA00006024"/>
    </source>
</evidence>
<dbReference type="GO" id="GO:0055070">
    <property type="term" value="P:copper ion homeostasis"/>
    <property type="evidence" value="ECO:0007669"/>
    <property type="project" value="TreeGrafter"/>
</dbReference>
<organism evidence="17 18">
    <name type="scientific">Roseateles toxinivorans</name>
    <dbReference type="NCBI Taxonomy" id="270368"/>
    <lineage>
        <taxon>Bacteria</taxon>
        <taxon>Pseudomonadati</taxon>
        <taxon>Pseudomonadota</taxon>
        <taxon>Betaproteobacteria</taxon>
        <taxon>Burkholderiales</taxon>
        <taxon>Sphaerotilaceae</taxon>
        <taxon>Roseateles</taxon>
    </lineage>
</organism>
<keyword evidence="7 15" id="KW-0479">Metal-binding</keyword>
<dbReference type="Pfam" id="PF00122">
    <property type="entry name" value="E1-E2_ATPase"/>
    <property type="match status" value="1"/>
</dbReference>
<feature type="transmembrane region" description="Helical" evidence="15">
    <location>
        <begin position="204"/>
        <end position="224"/>
    </location>
</feature>
<dbReference type="InterPro" id="IPR036163">
    <property type="entry name" value="HMA_dom_sf"/>
</dbReference>
<evidence type="ECO:0000313" key="17">
    <source>
        <dbReference type="EMBL" id="TDP74423.1"/>
    </source>
</evidence>
<evidence type="ECO:0000259" key="16">
    <source>
        <dbReference type="PROSITE" id="PS50846"/>
    </source>
</evidence>
<dbReference type="GO" id="GO:0005524">
    <property type="term" value="F:ATP binding"/>
    <property type="evidence" value="ECO:0007669"/>
    <property type="project" value="UniProtKB-UniRule"/>
</dbReference>
<evidence type="ECO:0000256" key="11">
    <source>
        <dbReference type="ARBA" id="ARBA00022967"/>
    </source>
</evidence>
<keyword evidence="12 15" id="KW-1133">Transmembrane helix</keyword>
<dbReference type="SUPFAM" id="SSF81653">
    <property type="entry name" value="Calcium ATPase, transduction domain A"/>
    <property type="match status" value="1"/>
</dbReference>
<evidence type="ECO:0000256" key="3">
    <source>
        <dbReference type="ARBA" id="ARBA00022448"/>
    </source>
</evidence>
<keyword evidence="11" id="KW-1278">Translocase</keyword>
<feature type="transmembrane region" description="Helical" evidence="15">
    <location>
        <begin position="135"/>
        <end position="159"/>
    </location>
</feature>
<dbReference type="SUPFAM" id="SSF81665">
    <property type="entry name" value="Calcium ATPase, transmembrane domain M"/>
    <property type="match status" value="1"/>
</dbReference>
<dbReference type="InterPro" id="IPR027256">
    <property type="entry name" value="P-typ_ATPase_IB"/>
</dbReference>
<proteinExistence type="inferred from homology"/>
<dbReference type="PRINTS" id="PR00119">
    <property type="entry name" value="CATATPASE"/>
</dbReference>
<dbReference type="NCBIfam" id="TIGR01525">
    <property type="entry name" value="ATPase-IB_hvy"/>
    <property type="match status" value="1"/>
</dbReference>
<dbReference type="GO" id="GO:0005507">
    <property type="term" value="F:copper ion binding"/>
    <property type="evidence" value="ECO:0007669"/>
    <property type="project" value="TreeGrafter"/>
</dbReference>
<dbReference type="GO" id="GO:0016887">
    <property type="term" value="F:ATP hydrolysis activity"/>
    <property type="evidence" value="ECO:0007669"/>
    <property type="project" value="InterPro"/>
</dbReference>
<evidence type="ECO:0000256" key="1">
    <source>
        <dbReference type="ARBA" id="ARBA00004651"/>
    </source>
</evidence>
<dbReference type="InterPro" id="IPR008250">
    <property type="entry name" value="ATPase_P-typ_transduc_dom_A_sf"/>
</dbReference>
<dbReference type="InterPro" id="IPR023299">
    <property type="entry name" value="ATPase_P-typ_cyto_dom_N"/>
</dbReference>
<sequence>MSSASCPTVLPVLSVDGCAPVAPPAGEARAGLGCLVDCSQWQSGTDGQRVALSQLVLSGLYCAACAGIIETALKRQPGVLDAQVNAASQRLSLQWSPALTDAPALLRAIAKAGYGAAPDVAAPALALRKVEHRKAVWRLFVAWFLMMQVMMLAAPAYFAEAGDMAPDLKLLMQWGSWVLTLPVMLFAAGPFFQSAWRQLRQRSLGMDVPVSLGLAVSFAASTGASFDPGGVFGHEVYFDSLTMFVAFLLTGRYLELRARHRVAASLEAALTQLPELAERINADGTLSQVRVGELVVGDRVRVFAGQGFPADGQVLEGGTEADEALLTGESRPVPKRKGDSVVAGSVNLQAPVTVWVQRVGADTRFEGIKALMRSAMTRRPQQLRLADRVGAFFLWGVLVLAAGGALVWSFIDPSRVVWVAVSVLIVTCPCALALATPSAWLAATGALARRGLLLQRMELLDSLPGVTHVVFDKTGTLTEDELELCDADALDPALLLQAAALARQSRHPMSRALARACTPGGDEPLWHDIVEVAGCGLQARDAQGQVWRLGAQAWVMGEGSAVDGEVAQLVFGPQRPPVAGAGAPALMLRFRETLRADALRAVQALQDQGLGLSLLSGDASARVAEVAARAGIANAVGAATPELKLAHVSALQAAGHRVLMVGDGINDAPVLAQADASIAMGQGAVVAKAQADGFLLSERLMDIVAARALALRTRRVVRQNLAWALAYNLSCIPLALMGWLPPWAAGLGMAASSLLVVSNSLRLGRGLDKKE</sequence>
<dbReference type="Gene3D" id="3.30.70.100">
    <property type="match status" value="1"/>
</dbReference>
<evidence type="ECO:0000256" key="4">
    <source>
        <dbReference type="ARBA" id="ARBA00022475"/>
    </source>
</evidence>
<dbReference type="GO" id="GO:0043682">
    <property type="term" value="F:P-type divalent copper transporter activity"/>
    <property type="evidence" value="ECO:0007669"/>
    <property type="project" value="TreeGrafter"/>
</dbReference>
<comment type="subcellular location">
    <subcellularLocation>
        <location evidence="1">Cell membrane</location>
        <topology evidence="1">Multi-pass membrane protein</topology>
    </subcellularLocation>
</comment>
<gene>
    <name evidence="17" type="ORF">DES47_101481</name>
</gene>
<name>A0A4R6QTL1_9BURK</name>
<dbReference type="NCBIfam" id="TIGR01494">
    <property type="entry name" value="ATPase_P-type"/>
    <property type="match status" value="1"/>
</dbReference>
<dbReference type="InterPro" id="IPR001757">
    <property type="entry name" value="P_typ_ATPase"/>
</dbReference>
<protein>
    <submittedName>
        <fullName evidence="17">Cu2+-exporting ATPase</fullName>
    </submittedName>
</protein>
<reference evidence="17 18" key="1">
    <citation type="submission" date="2019-03" db="EMBL/GenBank/DDBJ databases">
        <title>Genomic Encyclopedia of Type Strains, Phase IV (KMG-IV): sequencing the most valuable type-strain genomes for metagenomic binning, comparative biology and taxonomic classification.</title>
        <authorList>
            <person name="Goeker M."/>
        </authorList>
    </citation>
    <scope>NUCLEOTIDE SEQUENCE [LARGE SCALE GENOMIC DNA]</scope>
    <source>
        <strain evidence="17 18">DSM 16998</strain>
    </source>
</reference>
<dbReference type="InterPro" id="IPR023298">
    <property type="entry name" value="ATPase_P-typ_TM_dom_sf"/>
</dbReference>
<keyword evidence="5" id="KW-0597">Phosphoprotein</keyword>
<dbReference type="CDD" id="cd00371">
    <property type="entry name" value="HMA"/>
    <property type="match status" value="1"/>
</dbReference>
<dbReference type="Pfam" id="PF00702">
    <property type="entry name" value="Hydrolase"/>
    <property type="match status" value="1"/>
</dbReference>
<dbReference type="Gene3D" id="3.40.50.1000">
    <property type="entry name" value="HAD superfamily/HAD-like"/>
    <property type="match status" value="1"/>
</dbReference>
<comment type="similarity">
    <text evidence="2 15">Belongs to the cation transport ATPase (P-type) (TC 3.A.3) family. Type IB subfamily.</text>
</comment>
<dbReference type="Gene3D" id="3.40.1110.10">
    <property type="entry name" value="Calcium-transporting ATPase, cytoplasmic domain N"/>
    <property type="match status" value="1"/>
</dbReference>
<feature type="transmembrane region" description="Helical" evidence="15">
    <location>
        <begin position="236"/>
        <end position="254"/>
    </location>
</feature>
<dbReference type="PROSITE" id="PS00154">
    <property type="entry name" value="ATPASE_E1_E2"/>
    <property type="match status" value="1"/>
</dbReference>
<dbReference type="GO" id="GO:0005886">
    <property type="term" value="C:plasma membrane"/>
    <property type="evidence" value="ECO:0007669"/>
    <property type="project" value="UniProtKB-SubCell"/>
</dbReference>
<evidence type="ECO:0000256" key="8">
    <source>
        <dbReference type="ARBA" id="ARBA00022741"/>
    </source>
</evidence>
<dbReference type="SUPFAM" id="SSF56784">
    <property type="entry name" value="HAD-like"/>
    <property type="match status" value="1"/>
</dbReference>
<dbReference type="InterPro" id="IPR059000">
    <property type="entry name" value="ATPase_P-type_domA"/>
</dbReference>
<evidence type="ECO:0000256" key="9">
    <source>
        <dbReference type="ARBA" id="ARBA00022840"/>
    </source>
</evidence>
<keyword evidence="9 15" id="KW-0067">ATP-binding</keyword>
<keyword evidence="4 15" id="KW-1003">Cell membrane</keyword>
<dbReference type="SUPFAM" id="SSF55008">
    <property type="entry name" value="HMA, heavy metal-associated domain"/>
    <property type="match status" value="1"/>
</dbReference>
<dbReference type="EMBL" id="SNXS01000001">
    <property type="protein sequence ID" value="TDP74423.1"/>
    <property type="molecule type" value="Genomic_DNA"/>
</dbReference>
<dbReference type="InterPro" id="IPR023214">
    <property type="entry name" value="HAD_sf"/>
</dbReference>